<reference evidence="1 2" key="1">
    <citation type="submission" date="2024-02" db="EMBL/GenBank/DDBJ databases">
        <title>Roseovarius strain W115 nov., isolated from a marine algae.</title>
        <authorList>
            <person name="Lee M.W."/>
            <person name="Lee J.K."/>
            <person name="Kim J.M."/>
            <person name="Choi D.G."/>
            <person name="Baek J.H."/>
            <person name="Bayburt H."/>
            <person name="Jung J.J."/>
            <person name="Han D.M."/>
            <person name="Jeon C.O."/>
        </authorList>
    </citation>
    <scope>NUCLEOTIDE SEQUENCE [LARGE SCALE GENOMIC DNA]</scope>
    <source>
        <strain evidence="1 2">W115</strain>
    </source>
</reference>
<organism evidence="1 2">
    <name type="scientific">Roseovarius rhodophyticola</name>
    <dbReference type="NCBI Taxonomy" id="3080827"/>
    <lineage>
        <taxon>Bacteria</taxon>
        <taxon>Pseudomonadati</taxon>
        <taxon>Pseudomonadota</taxon>
        <taxon>Alphaproteobacteria</taxon>
        <taxon>Rhodobacterales</taxon>
        <taxon>Roseobacteraceae</taxon>
        <taxon>Roseovarius</taxon>
    </lineage>
</organism>
<protein>
    <submittedName>
        <fullName evidence="1">Uncharacterized protein</fullName>
    </submittedName>
</protein>
<sequence>MKKAIILGAFALFPHSGQAQLIDTVCEDTARLEKQLFGTDGAEVLGYGLRGPDSFIEIWVEPKSRNWTLVQTYTNGTSCIMAMGEHWEVPQTNEDPA</sequence>
<dbReference type="EMBL" id="CP146606">
    <property type="protein sequence ID" value="WYK18650.1"/>
    <property type="molecule type" value="Genomic_DNA"/>
</dbReference>
<proteinExistence type="predicted"/>
<accession>A0ABZ2TFY6</accession>
<dbReference type="Proteomes" id="UP001281305">
    <property type="component" value="Chromosome"/>
</dbReference>
<dbReference type="RefSeq" id="WP_317055332.1">
    <property type="nucleotide sequence ID" value="NZ_CP146606.1"/>
</dbReference>
<gene>
    <name evidence="1" type="ORF">RZS32_001825</name>
</gene>
<evidence type="ECO:0000313" key="1">
    <source>
        <dbReference type="EMBL" id="WYK18650.1"/>
    </source>
</evidence>
<name>A0ABZ2TFY6_9RHOB</name>
<evidence type="ECO:0000313" key="2">
    <source>
        <dbReference type="Proteomes" id="UP001281305"/>
    </source>
</evidence>
<keyword evidence="2" id="KW-1185">Reference proteome</keyword>